<dbReference type="AlphaFoldDB" id="A0A1B8ZVF1"/>
<evidence type="ECO:0000313" key="2">
    <source>
        <dbReference type="Proteomes" id="UP000093432"/>
    </source>
</evidence>
<sequence length="125" mass="14877">MKNIFEKWNFIDDSENFYIDTIVNNSEGLHITICRDNISYKVIFESYFSYRISDESILFRIIENNSEIMDNNIFYIVENSSYIDFLKETGAFYDEVEMIHYAIYTENECVDIVVDIGNIPKFIKV</sequence>
<reference evidence="2" key="1">
    <citation type="submission" date="2016-07" db="EMBL/GenBank/DDBJ databases">
        <authorList>
            <person name="Florea S."/>
            <person name="Webb J.S."/>
            <person name="Jaromczyk J."/>
            <person name="Schardl C.L."/>
        </authorList>
    </citation>
    <scope>NUCLEOTIDE SEQUENCE [LARGE SCALE GENOMIC DNA]</scope>
    <source>
        <strain evidence="2">CC-VM-7</strain>
    </source>
</reference>
<accession>A0A1B8ZVF1</accession>
<dbReference type="EMBL" id="MAYG01000001">
    <property type="protein sequence ID" value="OCA75573.1"/>
    <property type="molecule type" value="Genomic_DNA"/>
</dbReference>
<dbReference type="OrthoDB" id="5599896at2"/>
<dbReference type="Proteomes" id="UP000093432">
    <property type="component" value="Unassembled WGS sequence"/>
</dbReference>
<name>A0A1B8ZVF1_9FLAO</name>
<comment type="caution">
    <text evidence="1">The sequence shown here is derived from an EMBL/GenBank/DDBJ whole genome shotgun (WGS) entry which is preliminary data.</text>
</comment>
<proteinExistence type="predicted"/>
<gene>
    <name evidence="1" type="ORF">BBI00_15100</name>
</gene>
<dbReference type="RefSeq" id="WP_065399528.1">
    <property type="nucleotide sequence ID" value="NZ_JAKYXH010000004.1"/>
</dbReference>
<evidence type="ECO:0000313" key="1">
    <source>
        <dbReference type="EMBL" id="OCA75573.1"/>
    </source>
</evidence>
<organism evidence="1 2">
    <name type="scientific">Chryseobacterium arthrosphaerae</name>
    <dbReference type="NCBI Taxonomy" id="651561"/>
    <lineage>
        <taxon>Bacteria</taxon>
        <taxon>Pseudomonadati</taxon>
        <taxon>Bacteroidota</taxon>
        <taxon>Flavobacteriia</taxon>
        <taxon>Flavobacteriales</taxon>
        <taxon>Weeksellaceae</taxon>
        <taxon>Chryseobacterium group</taxon>
        <taxon>Chryseobacterium</taxon>
    </lineage>
</organism>
<dbReference type="STRING" id="651561.BBI00_15100"/>
<protein>
    <submittedName>
        <fullName evidence="1">Uncharacterized protein</fullName>
    </submittedName>
</protein>